<dbReference type="Gene3D" id="3.40.50.1110">
    <property type="entry name" value="SGNH hydrolase"/>
    <property type="match status" value="1"/>
</dbReference>
<dbReference type="OrthoDB" id="408760at2759"/>
<keyword evidence="4" id="KW-1185">Reference proteome</keyword>
<feature type="region of interest" description="Disordered" evidence="1">
    <location>
        <begin position="228"/>
        <end position="255"/>
    </location>
</feature>
<sequence length="270" mass="30432">MADETLNILCFGDSLTSGYHHYGTSSHPYSIAFKAKLQAALPHMTINVYHNGKPGDVGSWPAFNERLKNECDKRNYDWVIMLAGTNDLAYRLPTEDMYDAFQANWDVPLCKGNKVLALTIPESEAGLRWVVNDRAEVNRLILNHRERNLCVPAAPPPRSESSEADTFDALPSFAFDLHAKIPYHSLSEEDRAEFWDDGIHLTARGYDWMGEHIAEGFLVALSSAEQARATAPSQSRRPRRTSDNAVFEEESGNPRKLSEGYVVVRKKDLY</sequence>
<evidence type="ECO:0000313" key="3">
    <source>
        <dbReference type="EMBL" id="QPG99577.1"/>
    </source>
</evidence>
<proteinExistence type="predicted"/>
<dbReference type="EMBL" id="CP031387">
    <property type="protein sequence ID" value="QPG99577.1"/>
    <property type="molecule type" value="Genomic_DNA"/>
</dbReference>
<dbReference type="CDD" id="cd00229">
    <property type="entry name" value="SGNH_hydrolase"/>
    <property type="match status" value="1"/>
</dbReference>
<feature type="domain" description="SGNH hydrolase-type esterase" evidence="2">
    <location>
        <begin position="10"/>
        <end position="207"/>
    </location>
</feature>
<dbReference type="Proteomes" id="UP000594364">
    <property type="component" value="Chromosome 3"/>
</dbReference>
<accession>A0A7S9KRP7</accession>
<dbReference type="Pfam" id="PF13472">
    <property type="entry name" value="Lipase_GDSL_2"/>
    <property type="match status" value="1"/>
</dbReference>
<evidence type="ECO:0000313" key="4">
    <source>
        <dbReference type="Proteomes" id="UP000594364"/>
    </source>
</evidence>
<dbReference type="AlphaFoldDB" id="A0A7S9KRP7"/>
<dbReference type="SUPFAM" id="SSF52266">
    <property type="entry name" value="SGNH hydrolase"/>
    <property type="match status" value="1"/>
</dbReference>
<dbReference type="GO" id="GO:0004622">
    <property type="term" value="F:phosphatidylcholine lysophospholipase activity"/>
    <property type="evidence" value="ECO:0007669"/>
    <property type="project" value="TreeGrafter"/>
</dbReference>
<name>A0A7S9KRP7_EPIFF</name>
<dbReference type="PANTHER" id="PTHR30383:SF19">
    <property type="entry name" value="FIBRONECTIN TYPE-III DOMAIN-CONTAINING PROTEIN"/>
    <property type="match status" value="1"/>
</dbReference>
<dbReference type="PANTHER" id="PTHR30383">
    <property type="entry name" value="THIOESTERASE 1/PROTEASE 1/LYSOPHOSPHOLIPASE L1"/>
    <property type="match status" value="1"/>
</dbReference>
<protein>
    <recommendedName>
        <fullName evidence="2">SGNH hydrolase-type esterase domain-containing protein</fullName>
    </recommendedName>
</protein>
<gene>
    <name evidence="3" type="ORF">C2857_002123</name>
</gene>
<reference evidence="3 4" key="1">
    <citation type="journal article" date="2018" name="PLoS Genet.">
        <title>Repeat elements organise 3D genome structure and mediate transcription in the filamentous fungus Epichloe festucae.</title>
        <authorList>
            <person name="Winter D.J."/>
            <person name="Ganley A.R.D."/>
            <person name="Young C.A."/>
            <person name="Liachko I."/>
            <person name="Schardl C.L."/>
            <person name="Dupont P.Y."/>
            <person name="Berry D."/>
            <person name="Ram A."/>
            <person name="Scott B."/>
            <person name="Cox M.P."/>
        </authorList>
    </citation>
    <scope>NUCLEOTIDE SEQUENCE [LARGE SCALE GENOMIC DNA]</scope>
    <source>
        <strain evidence="3 4">Fl1</strain>
    </source>
</reference>
<dbReference type="InterPro" id="IPR013830">
    <property type="entry name" value="SGNH_hydro"/>
</dbReference>
<evidence type="ECO:0000256" key="1">
    <source>
        <dbReference type="SAM" id="MobiDB-lite"/>
    </source>
</evidence>
<dbReference type="InterPro" id="IPR051532">
    <property type="entry name" value="Ester_Hydrolysis_Enzymes"/>
</dbReference>
<organism evidence="3 4">
    <name type="scientific">Epichloe festucae (strain Fl1)</name>
    <dbReference type="NCBI Taxonomy" id="877507"/>
    <lineage>
        <taxon>Eukaryota</taxon>
        <taxon>Fungi</taxon>
        <taxon>Dikarya</taxon>
        <taxon>Ascomycota</taxon>
        <taxon>Pezizomycotina</taxon>
        <taxon>Sordariomycetes</taxon>
        <taxon>Hypocreomycetidae</taxon>
        <taxon>Hypocreales</taxon>
        <taxon>Clavicipitaceae</taxon>
        <taxon>Epichloe</taxon>
    </lineage>
</organism>
<dbReference type="InterPro" id="IPR036514">
    <property type="entry name" value="SGNH_hydro_sf"/>
</dbReference>
<evidence type="ECO:0000259" key="2">
    <source>
        <dbReference type="Pfam" id="PF13472"/>
    </source>
</evidence>